<evidence type="ECO:0000313" key="3">
    <source>
        <dbReference type="Proteomes" id="UP000249646"/>
    </source>
</evidence>
<feature type="transmembrane region" description="Helical" evidence="1">
    <location>
        <begin position="49"/>
        <end position="69"/>
    </location>
</feature>
<evidence type="ECO:0000256" key="1">
    <source>
        <dbReference type="SAM" id="Phobius"/>
    </source>
</evidence>
<organism evidence="2 3">
    <name type="scientific">Metamycoplasma auris</name>
    <dbReference type="NCBI Taxonomy" id="51363"/>
    <lineage>
        <taxon>Bacteria</taxon>
        <taxon>Bacillati</taxon>
        <taxon>Mycoplasmatota</taxon>
        <taxon>Mycoplasmoidales</taxon>
        <taxon>Metamycoplasmataceae</taxon>
        <taxon>Metamycoplasma</taxon>
    </lineage>
</organism>
<feature type="transmembrane region" description="Helical" evidence="1">
    <location>
        <begin position="12"/>
        <end position="34"/>
    </location>
</feature>
<keyword evidence="1" id="KW-0472">Membrane</keyword>
<keyword evidence="1" id="KW-1133">Transmembrane helix</keyword>
<keyword evidence="1" id="KW-0812">Transmembrane</keyword>
<evidence type="ECO:0000313" key="2">
    <source>
        <dbReference type="EMBL" id="PZV99846.1"/>
    </source>
</evidence>
<reference evidence="2 3" key="1">
    <citation type="submission" date="2018-06" db="EMBL/GenBank/DDBJ databases">
        <title>Genomic Encyclopedia of Archaeal and Bacterial Type Strains, Phase II (KMG-II): from individual species to whole genera.</title>
        <authorList>
            <person name="Goeker M."/>
        </authorList>
    </citation>
    <scope>NUCLEOTIDE SEQUENCE [LARGE SCALE GENOMIC DNA]</scope>
    <source>
        <strain evidence="2 3">ATCC 51348</strain>
    </source>
</reference>
<dbReference type="AlphaFoldDB" id="A0A2W7G0W2"/>
<dbReference type="EMBL" id="QKUB01000006">
    <property type="protein sequence ID" value="PZV99846.1"/>
    <property type="molecule type" value="Genomic_DNA"/>
</dbReference>
<gene>
    <name evidence="2" type="ORF">BCF89_1063</name>
</gene>
<accession>A0A2W7G0W2</accession>
<comment type="caution">
    <text evidence="2">The sequence shown here is derived from an EMBL/GenBank/DDBJ whole genome shotgun (WGS) entry which is preliminary data.</text>
</comment>
<proteinExistence type="predicted"/>
<protein>
    <submittedName>
        <fullName evidence="2">Uncharacterized protein</fullName>
    </submittedName>
</protein>
<name>A0A2W7G0W2_9BACT</name>
<dbReference type="RefSeq" id="WP_111518642.1">
    <property type="nucleotide sequence ID" value="NZ_QKUB01000006.1"/>
</dbReference>
<sequence>MTNEQYKRVAKIFILIGMILRFWLIIPLVIGILTLREIESPHMTESSKLTYGILNLFFVTIVGGIFLLLDKN</sequence>
<dbReference type="OrthoDB" id="9948139at2"/>
<keyword evidence="3" id="KW-1185">Reference proteome</keyword>
<dbReference type="Proteomes" id="UP000249646">
    <property type="component" value="Unassembled WGS sequence"/>
</dbReference>